<accession>A0ABT9UXE7</accession>
<comment type="caution">
    <text evidence="3">The sequence shown here is derived from an EMBL/GenBank/DDBJ whole genome shotgun (WGS) entry which is preliminary data.</text>
</comment>
<keyword evidence="1" id="KW-0812">Transmembrane</keyword>
<feature type="transmembrane region" description="Helical" evidence="1">
    <location>
        <begin position="276"/>
        <end position="295"/>
    </location>
</feature>
<proteinExistence type="predicted"/>
<keyword evidence="3" id="KW-0645">Protease</keyword>
<evidence type="ECO:0000256" key="1">
    <source>
        <dbReference type="SAM" id="Phobius"/>
    </source>
</evidence>
<dbReference type="GO" id="GO:0006508">
    <property type="term" value="P:proteolysis"/>
    <property type="evidence" value="ECO:0007669"/>
    <property type="project" value="UniProtKB-KW"/>
</dbReference>
<dbReference type="EMBL" id="JAUSUF010000015">
    <property type="protein sequence ID" value="MDQ0150993.1"/>
    <property type="molecule type" value="Genomic_DNA"/>
</dbReference>
<gene>
    <name evidence="3" type="ORF">J2S18_002967</name>
</gene>
<dbReference type="RefSeq" id="WP_307487893.1">
    <property type="nucleotide sequence ID" value="NZ_JAUSUF010000015.1"/>
</dbReference>
<dbReference type="PANTHER" id="PTHR39430">
    <property type="entry name" value="MEMBRANE-ASSOCIATED PROTEASE-RELATED"/>
    <property type="match status" value="1"/>
</dbReference>
<protein>
    <submittedName>
        <fullName evidence="3">Membrane protease YdiL (CAAX protease family)</fullName>
    </submittedName>
</protein>
<feature type="transmembrane region" description="Helical" evidence="1">
    <location>
        <begin position="138"/>
        <end position="156"/>
    </location>
</feature>
<dbReference type="PANTHER" id="PTHR39430:SF1">
    <property type="entry name" value="PROTEASE"/>
    <property type="match status" value="1"/>
</dbReference>
<keyword evidence="3" id="KW-0378">Hydrolase</keyword>
<evidence type="ECO:0000313" key="4">
    <source>
        <dbReference type="Proteomes" id="UP001228504"/>
    </source>
</evidence>
<dbReference type="InterPro" id="IPR003675">
    <property type="entry name" value="Rce1/LyrA-like_dom"/>
</dbReference>
<dbReference type="GO" id="GO:0008233">
    <property type="term" value="F:peptidase activity"/>
    <property type="evidence" value="ECO:0007669"/>
    <property type="project" value="UniProtKB-KW"/>
</dbReference>
<feature type="transmembrane region" description="Helical" evidence="1">
    <location>
        <begin position="103"/>
        <end position="126"/>
    </location>
</feature>
<dbReference type="Proteomes" id="UP001228504">
    <property type="component" value="Unassembled WGS sequence"/>
</dbReference>
<keyword evidence="1" id="KW-1133">Transmembrane helix</keyword>
<feature type="transmembrane region" description="Helical" evidence="1">
    <location>
        <begin position="63"/>
        <end position="82"/>
    </location>
</feature>
<name>A0ABT9UXE7_9FIRM</name>
<feature type="transmembrane region" description="Helical" evidence="1">
    <location>
        <begin position="201"/>
        <end position="220"/>
    </location>
</feature>
<dbReference type="Pfam" id="PF02517">
    <property type="entry name" value="Rce1-like"/>
    <property type="match status" value="1"/>
</dbReference>
<keyword evidence="1" id="KW-0472">Membrane</keyword>
<feature type="transmembrane region" description="Helical" evidence="1">
    <location>
        <begin position="26"/>
        <end position="51"/>
    </location>
</feature>
<evidence type="ECO:0000259" key="2">
    <source>
        <dbReference type="Pfam" id="PF02517"/>
    </source>
</evidence>
<reference evidence="3 4" key="1">
    <citation type="submission" date="2023-07" db="EMBL/GenBank/DDBJ databases">
        <title>Genomic Encyclopedia of Type Strains, Phase IV (KMG-IV): sequencing the most valuable type-strain genomes for metagenomic binning, comparative biology and taxonomic classification.</title>
        <authorList>
            <person name="Goeker M."/>
        </authorList>
    </citation>
    <scope>NUCLEOTIDE SEQUENCE [LARGE SCALE GENOMIC DNA]</scope>
    <source>
        <strain evidence="3 4">DSM 20694</strain>
    </source>
</reference>
<organism evidence="3 4">
    <name type="scientific">Eubacterium multiforme</name>
    <dbReference type="NCBI Taxonomy" id="83339"/>
    <lineage>
        <taxon>Bacteria</taxon>
        <taxon>Bacillati</taxon>
        <taxon>Bacillota</taxon>
        <taxon>Clostridia</taxon>
        <taxon>Eubacteriales</taxon>
        <taxon>Eubacteriaceae</taxon>
        <taxon>Eubacterium</taxon>
    </lineage>
</organism>
<keyword evidence="4" id="KW-1185">Reference proteome</keyword>
<feature type="domain" description="CAAX prenyl protease 2/Lysostaphin resistance protein A-like" evidence="2">
    <location>
        <begin position="145"/>
        <end position="236"/>
    </location>
</feature>
<sequence>MKELFNRNYEVLEGVKEGNPSSIAKALLLPIVAQVIILPIILLVHMIYWGFDLRTFKFISGNTFSFSLILTTSLEILVYFWVVKYQENRSISSMGLRLNKSAIFKYIKGFILGLLTMGVVSLLIVITGNGDISINKNIDNISILSFIIIIIGWMIQGASEEIIIRGHMLPTLTFRMNLPKAILISSVYFSFLHLLNDGVSVLAVINLILFGIFECIYFIYDESLFGPCAFHSAWNFAQGNLFGFLVSGHNTSSNSIMNIGLLENNFINGGDFGPEGGFVTTIILIIAIIILLCFLKRKCHKA</sequence>
<evidence type="ECO:0000313" key="3">
    <source>
        <dbReference type="EMBL" id="MDQ0150993.1"/>
    </source>
</evidence>